<feature type="transmembrane region" description="Helical" evidence="8">
    <location>
        <begin position="6"/>
        <end position="25"/>
    </location>
</feature>
<feature type="compositionally biased region" description="Basic and acidic residues" evidence="10">
    <location>
        <begin position="62"/>
        <end position="79"/>
    </location>
</feature>
<organism evidence="12">
    <name type="scientific">Candidatus Kentrum sp. DK</name>
    <dbReference type="NCBI Taxonomy" id="2126562"/>
    <lineage>
        <taxon>Bacteria</taxon>
        <taxon>Pseudomonadati</taxon>
        <taxon>Pseudomonadota</taxon>
        <taxon>Gammaproteobacteria</taxon>
        <taxon>Candidatus Kentrum</taxon>
    </lineage>
</organism>
<dbReference type="SMART" id="SM00771">
    <property type="entry name" value="ZipA_C"/>
    <property type="match status" value="1"/>
</dbReference>
<dbReference type="HAMAP" id="MF_00509">
    <property type="entry name" value="ZipA"/>
    <property type="match status" value="1"/>
</dbReference>
<evidence type="ECO:0000256" key="6">
    <source>
        <dbReference type="ARBA" id="ARBA00023136"/>
    </source>
</evidence>
<feature type="domain" description="ZipA C-terminal FtsZ-binding" evidence="11">
    <location>
        <begin position="210"/>
        <end position="341"/>
    </location>
</feature>
<dbReference type="InterPro" id="IPR036765">
    <property type="entry name" value="ZipA_FtsZ-bd_C_sf"/>
</dbReference>
<feature type="region of interest" description="Disordered" evidence="10">
    <location>
        <begin position="92"/>
        <end position="124"/>
    </location>
</feature>
<evidence type="ECO:0000256" key="5">
    <source>
        <dbReference type="ARBA" id="ARBA00022989"/>
    </source>
</evidence>
<feature type="region of interest" description="Disordered" evidence="10">
    <location>
        <begin position="48"/>
        <end position="79"/>
    </location>
</feature>
<protein>
    <recommendedName>
        <fullName evidence="8 9">Cell division protein ZipA</fullName>
    </recommendedName>
</protein>
<evidence type="ECO:0000256" key="3">
    <source>
        <dbReference type="ARBA" id="ARBA00022618"/>
    </source>
</evidence>
<evidence type="ECO:0000313" key="12">
    <source>
        <dbReference type="EMBL" id="VFJ56111.1"/>
    </source>
</evidence>
<keyword evidence="1 8" id="KW-1003">Cell membrane</keyword>
<evidence type="ECO:0000259" key="11">
    <source>
        <dbReference type="SMART" id="SM00771"/>
    </source>
</evidence>
<keyword evidence="2 8" id="KW-0997">Cell inner membrane</keyword>
<dbReference type="Pfam" id="PF04354">
    <property type="entry name" value="ZipA_C"/>
    <property type="match status" value="1"/>
</dbReference>
<dbReference type="SUPFAM" id="SSF64383">
    <property type="entry name" value="Cell-division protein ZipA, C-terminal domain"/>
    <property type="match status" value="1"/>
</dbReference>
<comment type="function">
    <text evidence="8 9">Essential cell division protein that stabilizes the FtsZ protofilaments by cross-linking them and that serves as a cytoplasmic membrane anchor for the Z ring. Also required for the recruitment to the septal ring of downstream cell division proteins.</text>
</comment>
<evidence type="ECO:0000256" key="2">
    <source>
        <dbReference type="ARBA" id="ARBA00022519"/>
    </source>
</evidence>
<comment type="similarity">
    <text evidence="8 9">Belongs to the ZipA family.</text>
</comment>
<dbReference type="PANTHER" id="PTHR38685:SF1">
    <property type="entry name" value="CELL DIVISION PROTEIN ZIPA"/>
    <property type="match status" value="1"/>
</dbReference>
<dbReference type="InterPro" id="IPR011919">
    <property type="entry name" value="Cell_div_ZipA"/>
</dbReference>
<dbReference type="InterPro" id="IPR007449">
    <property type="entry name" value="ZipA_FtsZ-bd_C"/>
</dbReference>
<evidence type="ECO:0000256" key="1">
    <source>
        <dbReference type="ARBA" id="ARBA00022475"/>
    </source>
</evidence>
<proteinExistence type="inferred from homology"/>
<keyword evidence="3 8" id="KW-0132">Cell division</keyword>
<dbReference type="GO" id="GO:0043093">
    <property type="term" value="P:FtsZ-dependent cytokinesis"/>
    <property type="evidence" value="ECO:0007669"/>
    <property type="project" value="UniProtKB-UniRule"/>
</dbReference>
<evidence type="ECO:0000256" key="10">
    <source>
        <dbReference type="SAM" id="MobiDB-lite"/>
    </source>
</evidence>
<evidence type="ECO:0000256" key="9">
    <source>
        <dbReference type="RuleBase" id="RU003612"/>
    </source>
</evidence>
<evidence type="ECO:0000256" key="4">
    <source>
        <dbReference type="ARBA" id="ARBA00022692"/>
    </source>
</evidence>
<dbReference type="GO" id="GO:0032153">
    <property type="term" value="C:cell division site"/>
    <property type="evidence" value="ECO:0007669"/>
    <property type="project" value="UniProtKB-UniRule"/>
</dbReference>
<feature type="compositionally biased region" description="Basic and acidic residues" evidence="10">
    <location>
        <begin position="177"/>
        <end position="187"/>
    </location>
</feature>
<dbReference type="NCBIfam" id="TIGR02205">
    <property type="entry name" value="septum_zipA"/>
    <property type="match status" value="1"/>
</dbReference>
<keyword evidence="5 8" id="KW-1133">Transmembrane helix</keyword>
<feature type="compositionally biased region" description="Polar residues" evidence="10">
    <location>
        <begin position="103"/>
        <end position="118"/>
    </location>
</feature>
<name>A0A450SQ48_9GAMM</name>
<keyword evidence="6 8" id="KW-0472">Membrane</keyword>
<dbReference type="PANTHER" id="PTHR38685">
    <property type="entry name" value="CELL DIVISION PROTEIN ZIPA"/>
    <property type="match status" value="1"/>
</dbReference>
<dbReference type="EMBL" id="CAADEX010000056">
    <property type="protein sequence ID" value="VFJ56111.1"/>
    <property type="molecule type" value="Genomic_DNA"/>
</dbReference>
<evidence type="ECO:0000256" key="8">
    <source>
        <dbReference type="HAMAP-Rule" id="MF_00509"/>
    </source>
</evidence>
<keyword evidence="7 8" id="KW-0131">Cell cycle</keyword>
<dbReference type="GO" id="GO:0000917">
    <property type="term" value="P:division septum assembly"/>
    <property type="evidence" value="ECO:0007669"/>
    <property type="project" value="TreeGrafter"/>
</dbReference>
<comment type="subcellular location">
    <subcellularLocation>
        <location evidence="8">Cell inner membrane</location>
        <topology evidence="8">Single-pass type I membrane protein</topology>
    </subcellularLocation>
    <text evidence="8">Localizes to the Z ring in an FtsZ-dependent manner.</text>
</comment>
<gene>
    <name evidence="8" type="primary">zipA</name>
    <name evidence="12" type="ORF">BECKDK2373B_GA0170837_105614</name>
</gene>
<feature type="region of interest" description="Disordered" evidence="10">
    <location>
        <begin position="139"/>
        <end position="187"/>
    </location>
</feature>
<dbReference type="AlphaFoldDB" id="A0A450SQ48"/>
<dbReference type="Gene3D" id="3.30.1400.10">
    <property type="entry name" value="ZipA, C-terminal FtsZ-binding domain"/>
    <property type="match status" value="1"/>
</dbReference>
<reference evidence="12" key="1">
    <citation type="submission" date="2019-02" db="EMBL/GenBank/DDBJ databases">
        <authorList>
            <person name="Gruber-Vodicka R. H."/>
            <person name="Seah K. B. B."/>
        </authorList>
    </citation>
    <scope>NUCLEOTIDE SEQUENCE</scope>
    <source>
        <strain evidence="12">BECK_DK47</strain>
    </source>
</reference>
<sequence>MDNLRLILFISGILVIAAIYAWEVFRERRANMRPLGVFEEEEDSDVLFRRDDPDVRPGIGDRQPHRERWDQTSPDPREDAVLGELDVLDDIDGKDFHRGGATSGDSRNVAPQGTSTEENVPVDNAEPAGEAALDPLMGEEPISAGAGKPLDEESGATKSSDWDLSIDADAISPVPTEKNRTERRSEKFRAQAVQEKKRFGRFSGEKGVTEDLVIALTIMARSGRRFMGSDIRQRLENAGMRFGDKQIFHYFGEGEEQAEEPLFSAADILEPGTFSLETIEDHTSRGLVFFMQLPGALDGLVAFEKMLAITQGIAKSLEGELCDGTRSTLTTQAANHLRERIEELKRKRLV</sequence>
<comment type="subunit">
    <text evidence="8">Interacts with FtsZ via their C-terminal domains.</text>
</comment>
<evidence type="ECO:0000256" key="7">
    <source>
        <dbReference type="ARBA" id="ARBA00023306"/>
    </source>
</evidence>
<accession>A0A450SQ48</accession>
<dbReference type="GO" id="GO:0005886">
    <property type="term" value="C:plasma membrane"/>
    <property type="evidence" value="ECO:0007669"/>
    <property type="project" value="UniProtKB-SubCell"/>
</dbReference>
<keyword evidence="4 8" id="KW-0812">Transmembrane</keyword>